<protein>
    <submittedName>
        <fullName evidence="2">Uncharacterized protein</fullName>
    </submittedName>
</protein>
<dbReference type="EMBL" id="CAJVAX010000001">
    <property type="protein sequence ID" value="CAG7606658.1"/>
    <property type="molecule type" value="Genomic_DNA"/>
</dbReference>
<reference evidence="2" key="1">
    <citation type="submission" date="2021-06" db="EMBL/GenBank/DDBJ databases">
        <authorList>
            <person name="Arsene-Ploetze F."/>
        </authorList>
    </citation>
    <scope>NUCLEOTIDE SEQUENCE</scope>
    <source>
        <strain evidence="2">SBRY1</strain>
    </source>
</reference>
<organism evidence="2 3">
    <name type="scientific">Actinacidiphila bryophytorum</name>
    <dbReference type="NCBI Taxonomy" id="1436133"/>
    <lineage>
        <taxon>Bacteria</taxon>
        <taxon>Bacillati</taxon>
        <taxon>Actinomycetota</taxon>
        <taxon>Actinomycetes</taxon>
        <taxon>Kitasatosporales</taxon>
        <taxon>Streptomycetaceae</taxon>
        <taxon>Actinacidiphila</taxon>
    </lineage>
</organism>
<gene>
    <name evidence="2" type="ORF">SBRY_10955</name>
</gene>
<feature type="compositionally biased region" description="Basic and acidic residues" evidence="1">
    <location>
        <begin position="7"/>
        <end position="18"/>
    </location>
</feature>
<comment type="caution">
    <text evidence="2">The sequence shown here is derived from an EMBL/GenBank/DDBJ whole genome shotgun (WGS) entry which is preliminary data.</text>
</comment>
<keyword evidence="3" id="KW-1185">Reference proteome</keyword>
<feature type="compositionally biased region" description="Basic and acidic residues" evidence="1">
    <location>
        <begin position="173"/>
        <end position="183"/>
    </location>
</feature>
<accession>A0A9W4ECG2</accession>
<sequence>MGGAELEAEHGPAVEDGQRLVGPPRHQHIGLVAHPRDGVHVGAGVEEVPGDDHPHGGAGAATAAGDGGVPAACGVLELGARVGLLVEFDADADGVAGHPPVARRRRVRQEARQPVQRRPPVHRGLRGDEAPCPGGVLEPLQRVADARIAAEPVAMQVRGRAPGPVQHRPPHGGGDHDPADPPHPRRPSAPRYRVPGLSLPAFFAPTDHLRLTDHTVPPSHPPGTPRHLTVPAVARGRRGLPDRRSAS</sequence>
<proteinExistence type="predicted"/>
<feature type="region of interest" description="Disordered" evidence="1">
    <location>
        <begin position="156"/>
        <end position="198"/>
    </location>
</feature>
<name>A0A9W4ECG2_9ACTN</name>
<feature type="region of interest" description="Disordered" evidence="1">
    <location>
        <begin position="104"/>
        <end position="136"/>
    </location>
</feature>
<dbReference type="AlphaFoldDB" id="A0A9W4ECG2"/>
<feature type="region of interest" description="Disordered" evidence="1">
    <location>
        <begin position="1"/>
        <end position="21"/>
    </location>
</feature>
<feature type="region of interest" description="Disordered" evidence="1">
    <location>
        <begin position="211"/>
        <end position="247"/>
    </location>
</feature>
<feature type="region of interest" description="Disordered" evidence="1">
    <location>
        <begin position="42"/>
        <end position="63"/>
    </location>
</feature>
<evidence type="ECO:0000313" key="2">
    <source>
        <dbReference type="EMBL" id="CAG7606658.1"/>
    </source>
</evidence>
<dbReference type="Proteomes" id="UP001153328">
    <property type="component" value="Unassembled WGS sequence"/>
</dbReference>
<evidence type="ECO:0000256" key="1">
    <source>
        <dbReference type="SAM" id="MobiDB-lite"/>
    </source>
</evidence>
<evidence type="ECO:0000313" key="3">
    <source>
        <dbReference type="Proteomes" id="UP001153328"/>
    </source>
</evidence>